<dbReference type="GO" id="GO:0008808">
    <property type="term" value="F:cardiolipin synthase activity"/>
    <property type="evidence" value="ECO:0007669"/>
    <property type="project" value="TreeGrafter"/>
</dbReference>
<dbReference type="SMART" id="SM00155">
    <property type="entry name" value="PLDc"/>
    <property type="match status" value="2"/>
</dbReference>
<sequence length="390" mass="45576">MSSRKKNNNHYLHNNHIQLIRGGKDYFSKLIALINKAELIIQMQIYIYEDDTTGLMIADALMNASKRGVKVLLAVDGYASQGLSKSFIRQLRNAGIYFRFFEPLFRSKHFYFGRRMHQKIIVIDGYSAFVGGVNIADRYNDINGIPAWIDYALLVEGEVALQLNKISLNYWKTEPLFKDPVPMKDISYKIPKDMQYSVRLRQNDWVKGKHEIWRSYFNLFNNAEQSITIMCSYSLPGYVLRRQLNKASQRGVKIKVILAGPSDVMLAKYAERYLYDWMFRNNIEIYEYQPTVLHAKLAIADNHWMTIGSFNVNNISAYASSEINVDVRNRPFVISVNQVLEEIIKNDCIQVTRKNFETNATLFRRFLQKTSYEIIRIVLNLSTFYFKHEN</sequence>
<evidence type="ECO:0000313" key="2">
    <source>
        <dbReference type="EMBL" id="SHE59539.1"/>
    </source>
</evidence>
<gene>
    <name evidence="2" type="ORF">SAMN02745131_00757</name>
</gene>
<dbReference type="GO" id="GO:0032049">
    <property type="term" value="P:cardiolipin biosynthetic process"/>
    <property type="evidence" value="ECO:0007669"/>
    <property type="project" value="UniProtKB-ARBA"/>
</dbReference>
<dbReference type="STRING" id="1121884.SAMN02745131_00757"/>
<dbReference type="OrthoDB" id="9762009at2"/>
<evidence type="ECO:0000313" key="3">
    <source>
        <dbReference type="Proteomes" id="UP000184048"/>
    </source>
</evidence>
<dbReference type="AlphaFoldDB" id="A0A1M4US83"/>
<reference evidence="2 3" key="1">
    <citation type="submission" date="2016-11" db="EMBL/GenBank/DDBJ databases">
        <authorList>
            <person name="Jaros S."/>
            <person name="Januszkiewicz K."/>
            <person name="Wedrychowicz H."/>
        </authorList>
    </citation>
    <scope>NUCLEOTIDE SEQUENCE [LARGE SCALE GENOMIC DNA]</scope>
    <source>
        <strain evidence="2 3">DSM 18119</strain>
    </source>
</reference>
<keyword evidence="3" id="KW-1185">Reference proteome</keyword>
<dbReference type="PANTHER" id="PTHR21248">
    <property type="entry name" value="CARDIOLIPIN SYNTHASE"/>
    <property type="match status" value="1"/>
</dbReference>
<feature type="domain" description="PLD phosphodiesterase" evidence="1">
    <location>
        <begin position="289"/>
        <end position="316"/>
    </location>
</feature>
<dbReference type="Gene3D" id="3.30.870.10">
    <property type="entry name" value="Endonuclease Chain A"/>
    <property type="match status" value="2"/>
</dbReference>
<evidence type="ECO:0000259" key="1">
    <source>
        <dbReference type="PROSITE" id="PS50035"/>
    </source>
</evidence>
<proteinExistence type="predicted"/>
<dbReference type="Pfam" id="PF13091">
    <property type="entry name" value="PLDc_2"/>
    <property type="match status" value="2"/>
</dbReference>
<name>A0A1M4US83_9BACT</name>
<protein>
    <submittedName>
        <fullName evidence="2">Putative cardiolipin synthase</fullName>
    </submittedName>
</protein>
<dbReference type="RefSeq" id="WP_072833889.1">
    <property type="nucleotide sequence ID" value="NZ_FQUU01000002.1"/>
</dbReference>
<dbReference type="PROSITE" id="PS50035">
    <property type="entry name" value="PLD"/>
    <property type="match status" value="2"/>
</dbReference>
<dbReference type="CDD" id="cd09110">
    <property type="entry name" value="PLDc_CLS_1"/>
    <property type="match status" value="1"/>
</dbReference>
<dbReference type="GO" id="GO:0016020">
    <property type="term" value="C:membrane"/>
    <property type="evidence" value="ECO:0007669"/>
    <property type="project" value="TreeGrafter"/>
</dbReference>
<accession>A0A1M4US83</accession>
<dbReference type="Proteomes" id="UP000184048">
    <property type="component" value="Unassembled WGS sequence"/>
</dbReference>
<organism evidence="2 3">
    <name type="scientific">Flavisolibacter ginsengisoli DSM 18119</name>
    <dbReference type="NCBI Taxonomy" id="1121884"/>
    <lineage>
        <taxon>Bacteria</taxon>
        <taxon>Pseudomonadati</taxon>
        <taxon>Bacteroidota</taxon>
        <taxon>Chitinophagia</taxon>
        <taxon>Chitinophagales</taxon>
        <taxon>Chitinophagaceae</taxon>
        <taxon>Flavisolibacter</taxon>
    </lineage>
</organism>
<feature type="domain" description="PLD phosphodiesterase" evidence="1">
    <location>
        <begin position="112"/>
        <end position="139"/>
    </location>
</feature>
<dbReference type="PANTHER" id="PTHR21248:SF23">
    <property type="entry name" value="CARDIOLIPIN SYNTHASE B"/>
    <property type="match status" value="1"/>
</dbReference>
<dbReference type="InterPro" id="IPR001736">
    <property type="entry name" value="PLipase_D/transphosphatidylase"/>
</dbReference>
<dbReference type="SUPFAM" id="SSF56024">
    <property type="entry name" value="Phospholipase D/nuclease"/>
    <property type="match status" value="2"/>
</dbReference>
<dbReference type="InterPro" id="IPR025202">
    <property type="entry name" value="PLD-like_dom"/>
</dbReference>
<dbReference type="EMBL" id="FQUU01000002">
    <property type="protein sequence ID" value="SHE59539.1"/>
    <property type="molecule type" value="Genomic_DNA"/>
</dbReference>